<feature type="repeat" description="WD" evidence="3">
    <location>
        <begin position="34"/>
        <end position="65"/>
    </location>
</feature>
<dbReference type="PANTHER" id="PTHR19879:SF1">
    <property type="entry name" value="CANNONBALL-RELATED"/>
    <property type="match status" value="1"/>
</dbReference>
<comment type="caution">
    <text evidence="4">The sequence shown here is derived from an EMBL/GenBank/DDBJ whole genome shotgun (WGS) entry which is preliminary data.</text>
</comment>
<gene>
    <name evidence="4" type="ORF">M501DRAFT_988194</name>
</gene>
<dbReference type="Proteomes" id="UP000799429">
    <property type="component" value="Unassembled WGS sequence"/>
</dbReference>
<dbReference type="GO" id="GO:0016251">
    <property type="term" value="F:RNA polymerase II general transcription initiation factor activity"/>
    <property type="evidence" value="ECO:0007669"/>
    <property type="project" value="TreeGrafter"/>
</dbReference>
<evidence type="ECO:0000313" key="5">
    <source>
        <dbReference type="Proteomes" id="UP000799429"/>
    </source>
</evidence>
<keyword evidence="5" id="KW-1185">Reference proteome</keyword>
<dbReference type="InterPro" id="IPR015943">
    <property type="entry name" value="WD40/YVTN_repeat-like_dom_sf"/>
</dbReference>
<dbReference type="SMART" id="SM00320">
    <property type="entry name" value="WD40"/>
    <property type="match status" value="4"/>
</dbReference>
<organism evidence="4 5">
    <name type="scientific">Patellaria atrata CBS 101060</name>
    <dbReference type="NCBI Taxonomy" id="1346257"/>
    <lineage>
        <taxon>Eukaryota</taxon>
        <taxon>Fungi</taxon>
        <taxon>Dikarya</taxon>
        <taxon>Ascomycota</taxon>
        <taxon>Pezizomycotina</taxon>
        <taxon>Dothideomycetes</taxon>
        <taxon>Dothideomycetes incertae sedis</taxon>
        <taxon>Patellariales</taxon>
        <taxon>Patellariaceae</taxon>
        <taxon>Patellaria</taxon>
    </lineage>
</organism>
<dbReference type="SUPFAM" id="SSF82171">
    <property type="entry name" value="DPP6 N-terminal domain-like"/>
    <property type="match status" value="1"/>
</dbReference>
<dbReference type="EMBL" id="MU006090">
    <property type="protein sequence ID" value="KAF2841915.1"/>
    <property type="molecule type" value="Genomic_DNA"/>
</dbReference>
<dbReference type="InterPro" id="IPR001680">
    <property type="entry name" value="WD40_rpt"/>
</dbReference>
<proteinExistence type="predicted"/>
<keyword evidence="1 3" id="KW-0853">WD repeat</keyword>
<evidence type="ECO:0000256" key="3">
    <source>
        <dbReference type="PROSITE-ProRule" id="PRU00221"/>
    </source>
</evidence>
<dbReference type="OrthoDB" id="1367865at2759"/>
<dbReference type="Pfam" id="PF00400">
    <property type="entry name" value="WD40"/>
    <property type="match status" value="2"/>
</dbReference>
<dbReference type="PANTHER" id="PTHR19879">
    <property type="entry name" value="TRANSCRIPTION INITIATION FACTOR TFIID"/>
    <property type="match status" value="1"/>
</dbReference>
<name>A0A9P4SG59_9PEZI</name>
<protein>
    <submittedName>
        <fullName evidence="4">WD40 repeat-like protein</fullName>
    </submittedName>
</protein>
<reference evidence="4" key="1">
    <citation type="journal article" date="2020" name="Stud. Mycol.">
        <title>101 Dothideomycetes genomes: a test case for predicting lifestyles and emergence of pathogens.</title>
        <authorList>
            <person name="Haridas S."/>
            <person name="Albert R."/>
            <person name="Binder M."/>
            <person name="Bloem J."/>
            <person name="Labutti K."/>
            <person name="Salamov A."/>
            <person name="Andreopoulos B."/>
            <person name="Baker S."/>
            <person name="Barry K."/>
            <person name="Bills G."/>
            <person name="Bluhm B."/>
            <person name="Cannon C."/>
            <person name="Castanera R."/>
            <person name="Culley D."/>
            <person name="Daum C."/>
            <person name="Ezra D."/>
            <person name="Gonzalez J."/>
            <person name="Henrissat B."/>
            <person name="Kuo A."/>
            <person name="Liang C."/>
            <person name="Lipzen A."/>
            <person name="Lutzoni F."/>
            <person name="Magnuson J."/>
            <person name="Mondo S."/>
            <person name="Nolan M."/>
            <person name="Ohm R."/>
            <person name="Pangilinan J."/>
            <person name="Park H.-J."/>
            <person name="Ramirez L."/>
            <person name="Alfaro M."/>
            <person name="Sun H."/>
            <person name="Tritt A."/>
            <person name="Yoshinaga Y."/>
            <person name="Zwiers L.-H."/>
            <person name="Turgeon B."/>
            <person name="Goodwin S."/>
            <person name="Spatafora J."/>
            <person name="Crous P."/>
            <person name="Grigoriev I."/>
        </authorList>
    </citation>
    <scope>NUCLEOTIDE SEQUENCE</scope>
    <source>
        <strain evidence="4">CBS 101060</strain>
    </source>
</reference>
<dbReference type="InterPro" id="IPR019775">
    <property type="entry name" value="WD40_repeat_CS"/>
</dbReference>
<dbReference type="PROSITE" id="PS00678">
    <property type="entry name" value="WD_REPEATS_1"/>
    <property type="match status" value="1"/>
</dbReference>
<sequence>MQDQPLEGMSDTKAFWKLVRTLKVKGSGANRMLLTISPDSTLLAAVSEDSRVTVWDLATGTIINTLKSKQDYHSTVAFSFDNKFLALSGYRKNTHLWHLGTGSDIIATTKMKLEGFAFSPNDKLAAFIHDDCLELYDWAKCEEWTTLKGHSMGVTYVVFLPQDNLIAGGSLDNGEIKIWDSSTRIVRTILKEPLEHGRPPIWKVLFSPDWSSGILASIAWGDVRSCPSRKKWEFSPDGEQLVFISEDKVTTEAYNLRTGRSISLSSYLGSKDNYFVATFSANGKLLVTVSELGVVELWEKRESPIESHIESMSEDSSLTEREVKKILELCL</sequence>
<keyword evidence="2" id="KW-0677">Repeat</keyword>
<evidence type="ECO:0000256" key="1">
    <source>
        <dbReference type="ARBA" id="ARBA00022574"/>
    </source>
</evidence>
<dbReference type="AlphaFoldDB" id="A0A9P4SG59"/>
<dbReference type="PROSITE" id="PS50082">
    <property type="entry name" value="WD_REPEATS_2"/>
    <property type="match status" value="1"/>
</dbReference>
<evidence type="ECO:0000256" key="2">
    <source>
        <dbReference type="ARBA" id="ARBA00022737"/>
    </source>
</evidence>
<dbReference type="GO" id="GO:0006367">
    <property type="term" value="P:transcription initiation at RNA polymerase II promoter"/>
    <property type="evidence" value="ECO:0007669"/>
    <property type="project" value="TreeGrafter"/>
</dbReference>
<evidence type="ECO:0000313" key="4">
    <source>
        <dbReference type="EMBL" id="KAF2841915.1"/>
    </source>
</evidence>
<dbReference type="GO" id="GO:0005669">
    <property type="term" value="C:transcription factor TFIID complex"/>
    <property type="evidence" value="ECO:0007669"/>
    <property type="project" value="TreeGrafter"/>
</dbReference>
<accession>A0A9P4SG59</accession>
<dbReference type="Gene3D" id="2.130.10.10">
    <property type="entry name" value="YVTN repeat-like/Quinoprotein amine dehydrogenase"/>
    <property type="match status" value="3"/>
</dbReference>